<proteinExistence type="inferred from homology"/>
<dbReference type="Proteomes" id="UP001174909">
    <property type="component" value="Unassembled WGS sequence"/>
</dbReference>
<name>A0AA35SDG9_GEOBA</name>
<protein>
    <submittedName>
        <fullName evidence="3">Probable propionyl-CoA carboxylase beta chain 5</fullName>
    </submittedName>
</protein>
<dbReference type="GO" id="GO:0004485">
    <property type="term" value="F:methylcrotonoyl-CoA carboxylase activity"/>
    <property type="evidence" value="ECO:0007669"/>
    <property type="project" value="TreeGrafter"/>
</dbReference>
<accession>A0AA35SDG9</accession>
<reference evidence="3" key="1">
    <citation type="submission" date="2023-03" db="EMBL/GenBank/DDBJ databases">
        <authorList>
            <person name="Steffen K."/>
            <person name="Cardenas P."/>
        </authorList>
    </citation>
    <scope>NUCLEOTIDE SEQUENCE</scope>
</reference>
<sequence>MGLAEIDGRPVAIGGDDFTISGGSPHNVRKHSRQFTQPLATQYGIPYIQLVEGVGHSAKADEAAGHMGLPGGDLWWKGVELMKRVPVAAGIMGSVAGAPAAFALMSHFTVMVKDQSQIFPSGPPVVRRAIGEQMDKEELGGYKRHVHESGQVDNEAESEEDAFEQIKTSYLICRTLPTMSRRAWKPATRLTVAPKSC</sequence>
<dbReference type="GO" id="GO:1905202">
    <property type="term" value="C:methylcrotonoyl-CoA carboxylase complex"/>
    <property type="evidence" value="ECO:0007669"/>
    <property type="project" value="TreeGrafter"/>
</dbReference>
<comment type="similarity">
    <text evidence="1">Belongs to the AccD/PCCB family.</text>
</comment>
<dbReference type="PANTHER" id="PTHR22855:SF13">
    <property type="entry name" value="METHYLCROTONOYL-COA CARBOXYLASE BETA CHAIN, MITOCHONDRIAL"/>
    <property type="match status" value="1"/>
</dbReference>
<dbReference type="InterPro" id="IPR045190">
    <property type="entry name" value="MCCB/AccD1-like"/>
</dbReference>
<dbReference type="PANTHER" id="PTHR22855">
    <property type="entry name" value="ACETYL, PROPIONYL, PYRUVATE, AND GLUTACONYL CARBOXYLASE-RELATED"/>
    <property type="match status" value="1"/>
</dbReference>
<dbReference type="Gene3D" id="3.90.226.10">
    <property type="entry name" value="2-enoyl-CoA Hydratase, Chain A, domain 1"/>
    <property type="match status" value="1"/>
</dbReference>
<dbReference type="GO" id="GO:0006552">
    <property type="term" value="P:L-leucine catabolic process"/>
    <property type="evidence" value="ECO:0007669"/>
    <property type="project" value="TreeGrafter"/>
</dbReference>
<dbReference type="InterPro" id="IPR034733">
    <property type="entry name" value="AcCoA_carboxyl_beta"/>
</dbReference>
<dbReference type="SUPFAM" id="SSF52096">
    <property type="entry name" value="ClpP/crotonase"/>
    <property type="match status" value="1"/>
</dbReference>
<keyword evidence="4" id="KW-1185">Reference proteome</keyword>
<evidence type="ECO:0000313" key="3">
    <source>
        <dbReference type="EMBL" id="CAI8027973.1"/>
    </source>
</evidence>
<evidence type="ECO:0000256" key="1">
    <source>
        <dbReference type="ARBA" id="ARBA00006102"/>
    </source>
</evidence>
<dbReference type="AlphaFoldDB" id="A0AA35SDG9"/>
<feature type="domain" description="Acetyl-coenzyme A carboxylase carboxyl transferase subunit beta" evidence="2">
    <location>
        <begin position="5"/>
        <end position="168"/>
    </location>
</feature>
<gene>
    <name evidence="3" type="ORF">GBAR_LOCUS15940</name>
</gene>
<evidence type="ECO:0000313" key="4">
    <source>
        <dbReference type="Proteomes" id="UP001174909"/>
    </source>
</evidence>
<organism evidence="3 4">
    <name type="scientific">Geodia barretti</name>
    <name type="common">Barrett's horny sponge</name>
    <dbReference type="NCBI Taxonomy" id="519541"/>
    <lineage>
        <taxon>Eukaryota</taxon>
        <taxon>Metazoa</taxon>
        <taxon>Porifera</taxon>
        <taxon>Demospongiae</taxon>
        <taxon>Heteroscleromorpha</taxon>
        <taxon>Tetractinellida</taxon>
        <taxon>Astrophorina</taxon>
        <taxon>Geodiidae</taxon>
        <taxon>Geodia</taxon>
    </lineage>
</organism>
<comment type="caution">
    <text evidence="3">The sequence shown here is derived from an EMBL/GenBank/DDBJ whole genome shotgun (WGS) entry which is preliminary data.</text>
</comment>
<dbReference type="InterPro" id="IPR029045">
    <property type="entry name" value="ClpP/crotonase-like_dom_sf"/>
</dbReference>
<dbReference type="EMBL" id="CASHTH010002311">
    <property type="protein sequence ID" value="CAI8027973.1"/>
    <property type="molecule type" value="Genomic_DNA"/>
</dbReference>
<evidence type="ECO:0000259" key="2">
    <source>
        <dbReference type="Pfam" id="PF01039"/>
    </source>
</evidence>
<dbReference type="Pfam" id="PF01039">
    <property type="entry name" value="Carboxyl_trans"/>
    <property type="match status" value="1"/>
</dbReference>